<dbReference type="InterPro" id="IPR010431">
    <property type="entry name" value="Fascin"/>
</dbReference>
<dbReference type="InterPro" id="IPR008999">
    <property type="entry name" value="Actin-crosslinking"/>
</dbReference>
<dbReference type="GO" id="GO:0015629">
    <property type="term" value="C:actin cytoskeleton"/>
    <property type="evidence" value="ECO:0007669"/>
    <property type="project" value="TreeGrafter"/>
</dbReference>
<dbReference type="GO" id="GO:0004553">
    <property type="term" value="F:hydrolase activity, hydrolyzing O-glycosyl compounds"/>
    <property type="evidence" value="ECO:0007669"/>
    <property type="project" value="InterPro"/>
</dbReference>
<comment type="similarity">
    <text evidence="1 4">Belongs to the glycosyl hydrolase 5 (cellulase A) family.</text>
</comment>
<dbReference type="GO" id="GO:0005737">
    <property type="term" value="C:cytoplasm"/>
    <property type="evidence" value="ECO:0007669"/>
    <property type="project" value="TreeGrafter"/>
</dbReference>
<keyword evidence="8" id="KW-1185">Reference proteome</keyword>
<keyword evidence="2 4" id="KW-0378">Hydrolase</keyword>
<dbReference type="Proteomes" id="UP001157418">
    <property type="component" value="Unassembled WGS sequence"/>
</dbReference>
<evidence type="ECO:0000313" key="8">
    <source>
        <dbReference type="Proteomes" id="UP001157418"/>
    </source>
</evidence>
<protein>
    <recommendedName>
        <fullName evidence="9">Mannan endo-1,4-beta-mannosidase</fullName>
    </recommendedName>
</protein>
<dbReference type="GO" id="GO:0016477">
    <property type="term" value="P:cell migration"/>
    <property type="evidence" value="ECO:0007669"/>
    <property type="project" value="TreeGrafter"/>
</dbReference>
<dbReference type="Gene3D" id="3.20.20.80">
    <property type="entry name" value="Glycosidases"/>
    <property type="match status" value="2"/>
</dbReference>
<dbReference type="CDD" id="cd00257">
    <property type="entry name" value="beta-trefoil_FSCN-like"/>
    <property type="match status" value="1"/>
</dbReference>
<evidence type="ECO:0000259" key="6">
    <source>
        <dbReference type="Pfam" id="PF25490"/>
    </source>
</evidence>
<name>A0AAU9P803_9ASTR</name>
<dbReference type="Pfam" id="PF25490">
    <property type="entry name" value="DUF7910"/>
    <property type="match status" value="1"/>
</dbReference>
<evidence type="ECO:0000256" key="1">
    <source>
        <dbReference type="ARBA" id="ARBA00005641"/>
    </source>
</evidence>
<evidence type="ECO:0000313" key="7">
    <source>
        <dbReference type="EMBL" id="CAH1446195.1"/>
    </source>
</evidence>
<comment type="caution">
    <text evidence="7">The sequence shown here is derived from an EMBL/GenBank/DDBJ whole genome shotgun (WGS) entry which is preliminary data.</text>
</comment>
<evidence type="ECO:0000259" key="5">
    <source>
        <dbReference type="Pfam" id="PF00150"/>
    </source>
</evidence>
<sequence length="649" mass="73630">MGTKMMDGVALQFKSVTTGKFLAAELGDGSIIVANRTSASGWETFRLWRINETSFHVRVFSKQFLEIESMGTKVVATSTDCETSGIFQIIRKSDDPSRVRIKAPNGLFLQLKAKTEDLVTADSNGNGQWGNNDPSVFEMTIGQRFQGEYQVTNGYGPLNAPKIMKDHWDTFIEEKDFSFIAESRLNAVRIPVGWWTAKDPTPPKPYVGGSLEVLDRAFLWAKKYNLKMILDLHAAPGSQNGFEHSSTRDGSVEWGQTDESIEESVRVIEFYTARYATNPSLYAVELINEPNAFGVSLSVLTKFYSDAYTVVRRHAPNAFVILSNRLSGEPKELFPLASGMKDVVIDVHYYNLFWDIFNDMTIDQNIDFIKTNRSNELQDITTSNGPLTFVGEWVAEWQVRGATKEEYQRFSEAQLQVWGKASFGWAYWKYNLKVILDLHAAPGSQNGFEHSSTRDGSVEWGQTDESIEESVRVIEFYTARYATNPSLYAVELINEPNAFGVSLSVLSKFYSAAYTVVRRHTPNAFVILSNRLSGEPKELFPLASGMKDVVIVHYYNLFWDIFNDMTINQNIDFIKTNRSNELQDITTSNGPLTFVGEWVAEWQVRGATKEEYQRFSEAQLQVWGKASFGWAYWSLRNINNHWSMPAWIG</sequence>
<feature type="domain" description="Glycoside hydrolase family 5" evidence="5">
    <location>
        <begin position="167"/>
        <end position="431"/>
    </location>
</feature>
<dbReference type="Pfam" id="PF00150">
    <property type="entry name" value="Cellulase"/>
    <property type="match status" value="1"/>
</dbReference>
<gene>
    <name evidence="7" type="ORF">LVIROSA_LOCUS31908</name>
</gene>
<dbReference type="InterPro" id="IPR057232">
    <property type="entry name" value="DUF7910"/>
</dbReference>
<evidence type="ECO:0000256" key="2">
    <source>
        <dbReference type="ARBA" id="ARBA00022801"/>
    </source>
</evidence>
<dbReference type="GO" id="GO:0051017">
    <property type="term" value="P:actin filament bundle assembly"/>
    <property type="evidence" value="ECO:0007669"/>
    <property type="project" value="TreeGrafter"/>
</dbReference>
<evidence type="ECO:0008006" key="9">
    <source>
        <dbReference type="Google" id="ProtNLM"/>
    </source>
</evidence>
<evidence type="ECO:0000256" key="4">
    <source>
        <dbReference type="RuleBase" id="RU361153"/>
    </source>
</evidence>
<proteinExistence type="inferred from homology"/>
<dbReference type="GO" id="GO:0051015">
    <property type="term" value="F:actin filament binding"/>
    <property type="evidence" value="ECO:0007669"/>
    <property type="project" value="InterPro"/>
</dbReference>
<evidence type="ECO:0000256" key="3">
    <source>
        <dbReference type="ARBA" id="ARBA00023295"/>
    </source>
</evidence>
<dbReference type="GO" id="GO:0000272">
    <property type="term" value="P:polysaccharide catabolic process"/>
    <property type="evidence" value="ECO:0007669"/>
    <property type="project" value="InterPro"/>
</dbReference>
<feature type="domain" description="DUF7910" evidence="6">
    <location>
        <begin position="4"/>
        <end position="141"/>
    </location>
</feature>
<dbReference type="AlphaFoldDB" id="A0AAU9P803"/>
<keyword evidence="3 4" id="KW-0326">Glycosidase</keyword>
<reference evidence="7 8" key="1">
    <citation type="submission" date="2022-01" db="EMBL/GenBank/DDBJ databases">
        <authorList>
            <person name="Xiong W."/>
            <person name="Schranz E."/>
        </authorList>
    </citation>
    <scope>NUCLEOTIDE SEQUENCE [LARGE SCALE GENOMIC DNA]</scope>
</reference>
<organism evidence="7 8">
    <name type="scientific">Lactuca virosa</name>
    <dbReference type="NCBI Taxonomy" id="75947"/>
    <lineage>
        <taxon>Eukaryota</taxon>
        <taxon>Viridiplantae</taxon>
        <taxon>Streptophyta</taxon>
        <taxon>Embryophyta</taxon>
        <taxon>Tracheophyta</taxon>
        <taxon>Spermatophyta</taxon>
        <taxon>Magnoliopsida</taxon>
        <taxon>eudicotyledons</taxon>
        <taxon>Gunneridae</taxon>
        <taxon>Pentapetalae</taxon>
        <taxon>asterids</taxon>
        <taxon>campanulids</taxon>
        <taxon>Asterales</taxon>
        <taxon>Asteraceae</taxon>
        <taxon>Cichorioideae</taxon>
        <taxon>Cichorieae</taxon>
        <taxon>Lactucinae</taxon>
        <taxon>Lactuca</taxon>
    </lineage>
</organism>
<dbReference type="SUPFAM" id="SSF50405">
    <property type="entry name" value="Actin-crosslinking proteins"/>
    <property type="match status" value="1"/>
</dbReference>
<dbReference type="SUPFAM" id="SSF51445">
    <property type="entry name" value="(Trans)glycosidases"/>
    <property type="match status" value="2"/>
</dbReference>
<dbReference type="Gene3D" id="2.80.10.50">
    <property type="match status" value="1"/>
</dbReference>
<dbReference type="PANTHER" id="PTHR10551">
    <property type="entry name" value="FASCIN"/>
    <property type="match status" value="1"/>
</dbReference>
<dbReference type="PANTHER" id="PTHR10551:SF14">
    <property type="entry name" value="CELLULASE CONTAINING PROTEIN, EXPRESSED"/>
    <property type="match status" value="1"/>
</dbReference>
<dbReference type="InterPro" id="IPR017853">
    <property type="entry name" value="GH"/>
</dbReference>
<dbReference type="GO" id="GO:0007163">
    <property type="term" value="P:establishment or maintenance of cell polarity"/>
    <property type="evidence" value="ECO:0007669"/>
    <property type="project" value="TreeGrafter"/>
</dbReference>
<accession>A0AAU9P803</accession>
<dbReference type="EMBL" id="CAKMRJ010005523">
    <property type="protein sequence ID" value="CAH1446195.1"/>
    <property type="molecule type" value="Genomic_DNA"/>
</dbReference>
<dbReference type="InterPro" id="IPR001547">
    <property type="entry name" value="Glyco_hydro_5"/>
</dbReference>